<sequence>MRKLALVSGFPCLVDAVDYFNSQEYEAIIGLGDVECPQYLENFYGILGEMESVFVMKYLKSTGRLIDSSTFERLFNLGLKVFMTHFPPKGYGTGTIGGFTVGKDMPIPKGEKVLILHGHSDYPSVVKKDEITVISVGSVLKGFYVELLPDTLEFSFKRVAMR</sequence>
<gene>
    <name evidence="1" type="ORF">TQ35_001685</name>
</gene>
<name>A0AAE3FK50_9CREN</name>
<proteinExistence type="predicted"/>
<dbReference type="Gene3D" id="3.60.21.10">
    <property type="match status" value="1"/>
</dbReference>
<accession>A0AAE3FK50</accession>
<reference evidence="1" key="1">
    <citation type="submission" date="2022-05" db="EMBL/GenBank/DDBJ databases">
        <title>Metagenome Sequencing of an Archaeal-Dominated Microbial Community from a Hot Spring at the Los Azufres Geothermal Field, Mexico.</title>
        <authorList>
            <person name="Marin-Paredes R."/>
            <person name="Martinez-Romero E."/>
            <person name="Servin-Garciduenas L.E."/>
        </authorList>
    </citation>
    <scope>NUCLEOTIDE SEQUENCE</scope>
    <source>
        <strain evidence="1">AZ1-454</strain>
    </source>
</reference>
<dbReference type="AlphaFoldDB" id="A0AAE3FK50"/>
<comment type="caution">
    <text evidence="1">The sequence shown here is derived from an EMBL/GenBank/DDBJ whole genome shotgun (WGS) entry which is preliminary data.</text>
</comment>
<organism evidence="1">
    <name type="scientific">Candidatus Aramenus sulfurataquae</name>
    <dbReference type="NCBI Taxonomy" id="1326980"/>
    <lineage>
        <taxon>Archaea</taxon>
        <taxon>Thermoproteota</taxon>
        <taxon>Thermoprotei</taxon>
        <taxon>Sulfolobales</taxon>
        <taxon>Sulfolobaceae</taxon>
        <taxon>Candidatus Aramenus</taxon>
    </lineage>
</organism>
<dbReference type="InterPro" id="IPR029052">
    <property type="entry name" value="Metallo-depent_PP-like"/>
</dbReference>
<evidence type="ECO:0000313" key="1">
    <source>
        <dbReference type="EMBL" id="MCL7343283.1"/>
    </source>
</evidence>
<dbReference type="SUPFAM" id="SSF56300">
    <property type="entry name" value="Metallo-dependent phosphatases"/>
    <property type="match status" value="1"/>
</dbReference>
<evidence type="ECO:0008006" key="2">
    <source>
        <dbReference type="Google" id="ProtNLM"/>
    </source>
</evidence>
<dbReference type="EMBL" id="JZWS02000001">
    <property type="protein sequence ID" value="MCL7343283.1"/>
    <property type="molecule type" value="Genomic_DNA"/>
</dbReference>
<protein>
    <recommendedName>
        <fullName evidence="2">Metallophosphoesterase TT1561-like domain-containing protein</fullName>
    </recommendedName>
</protein>